<gene>
    <name evidence="1" type="ORF">MM171B00216_0045</name>
</gene>
<sequence>MIQTQRITDHRGRTLIIERDIIPVYSNPKCPLATVVDEAYLVGHVCYGQWATIDGEPANKRRVGQFLRRAREAAEKTGGEA</sequence>
<dbReference type="EMBL" id="MT143888">
    <property type="protein sequence ID" value="QJA43545.1"/>
    <property type="molecule type" value="Genomic_DNA"/>
</dbReference>
<name>A0A6H1Z8C6_9ZZZZ</name>
<protein>
    <submittedName>
        <fullName evidence="1">Uncharacterized protein</fullName>
    </submittedName>
</protein>
<evidence type="ECO:0000313" key="1">
    <source>
        <dbReference type="EMBL" id="QJA43545.1"/>
    </source>
</evidence>
<organism evidence="1">
    <name type="scientific">viral metagenome</name>
    <dbReference type="NCBI Taxonomy" id="1070528"/>
    <lineage>
        <taxon>unclassified sequences</taxon>
        <taxon>metagenomes</taxon>
        <taxon>organismal metagenomes</taxon>
    </lineage>
</organism>
<reference evidence="1" key="1">
    <citation type="submission" date="2020-03" db="EMBL/GenBank/DDBJ databases">
        <title>The deep terrestrial virosphere.</title>
        <authorList>
            <person name="Holmfeldt K."/>
            <person name="Nilsson E."/>
            <person name="Simone D."/>
            <person name="Lopez-Fernandez M."/>
            <person name="Wu X."/>
            <person name="de Brujin I."/>
            <person name="Lundin D."/>
            <person name="Andersson A."/>
            <person name="Bertilsson S."/>
            <person name="Dopson M."/>
        </authorList>
    </citation>
    <scope>NUCLEOTIDE SEQUENCE</scope>
    <source>
        <strain evidence="1">MM171B00216</strain>
    </source>
</reference>
<proteinExistence type="predicted"/>
<accession>A0A6H1Z8C6</accession>
<dbReference type="AlphaFoldDB" id="A0A6H1Z8C6"/>